<sequence>MVNQAAAARPPADDTCALFGVSCFSTDVVATTHGDSSVACDRARINSSRRRLTPLLACSFPSAKVVPRTLLPRLLWWAGFSFGLITCDPFADATVLAFVPLPPGKALRYREAAGVLDRYRVVGLRAGKLRFVDMYRNRDRRGALQVSVWTLADSDAIEWALEHEASFPDILGRSELQGRGSAYEDPRARAHPPQGPRHHLLLPRGAPLQR</sequence>
<dbReference type="InterPro" id="IPR011676">
    <property type="entry name" value="DUF1618"/>
</dbReference>
<dbReference type="Proteomes" id="UP000243499">
    <property type="component" value="Chromosome 5"/>
</dbReference>
<organism evidence="3">
    <name type="scientific">Panicum hallii</name>
    <dbReference type="NCBI Taxonomy" id="206008"/>
    <lineage>
        <taxon>Eukaryota</taxon>
        <taxon>Viridiplantae</taxon>
        <taxon>Streptophyta</taxon>
        <taxon>Embryophyta</taxon>
        <taxon>Tracheophyta</taxon>
        <taxon>Spermatophyta</taxon>
        <taxon>Magnoliopsida</taxon>
        <taxon>Liliopsida</taxon>
        <taxon>Poales</taxon>
        <taxon>Poaceae</taxon>
        <taxon>PACMAD clade</taxon>
        <taxon>Panicoideae</taxon>
        <taxon>Panicodae</taxon>
        <taxon>Paniceae</taxon>
        <taxon>Panicinae</taxon>
        <taxon>Panicum</taxon>
        <taxon>Panicum sect. Panicum</taxon>
    </lineage>
</organism>
<evidence type="ECO:0000256" key="1">
    <source>
        <dbReference type="SAM" id="MobiDB-lite"/>
    </source>
</evidence>
<evidence type="ECO:0000259" key="2">
    <source>
        <dbReference type="Pfam" id="PF07762"/>
    </source>
</evidence>
<dbReference type="PANTHER" id="PTHR33086:SF73">
    <property type="entry name" value="OS01G0245901 PROTEIN"/>
    <property type="match status" value="1"/>
</dbReference>
<name>A0A2T8ILG4_9POAL</name>
<proteinExistence type="predicted"/>
<protein>
    <recommendedName>
        <fullName evidence="2">DUF1618 domain-containing protein</fullName>
    </recommendedName>
</protein>
<dbReference type="AlphaFoldDB" id="A0A2T8ILG4"/>
<dbReference type="EMBL" id="CM008050">
    <property type="protein sequence ID" value="PVH38512.1"/>
    <property type="molecule type" value="Genomic_DNA"/>
</dbReference>
<dbReference type="Gramene" id="PVH38512">
    <property type="protein sequence ID" value="PVH38512"/>
    <property type="gene ID" value="PAHAL_5G274500"/>
</dbReference>
<dbReference type="PANTHER" id="PTHR33086">
    <property type="entry name" value="OS05G0468200 PROTEIN-RELATED"/>
    <property type="match status" value="1"/>
</dbReference>
<gene>
    <name evidence="3" type="ORF">PAHAL_5G274500</name>
</gene>
<evidence type="ECO:0000313" key="3">
    <source>
        <dbReference type="EMBL" id="PVH38512.1"/>
    </source>
</evidence>
<feature type="domain" description="DUF1618" evidence="2">
    <location>
        <begin position="77"/>
        <end position="174"/>
    </location>
</feature>
<feature type="region of interest" description="Disordered" evidence="1">
    <location>
        <begin position="179"/>
        <end position="210"/>
    </location>
</feature>
<dbReference type="Pfam" id="PF07762">
    <property type="entry name" value="DUF1618"/>
    <property type="match status" value="1"/>
</dbReference>
<reference evidence="3" key="1">
    <citation type="submission" date="2018-04" db="EMBL/GenBank/DDBJ databases">
        <title>WGS assembly of Panicum hallii.</title>
        <authorList>
            <person name="Lovell J."/>
            <person name="Jenkins J."/>
            <person name="Lowry D."/>
            <person name="Mamidi S."/>
            <person name="Sreedasyam A."/>
            <person name="Weng X."/>
            <person name="Barry K."/>
            <person name="Bonette J."/>
            <person name="Campitelli B."/>
            <person name="Daum C."/>
            <person name="Gordon S."/>
            <person name="Gould B."/>
            <person name="Lipzen A."/>
            <person name="Macqueen A."/>
            <person name="Palacio-Mejia J."/>
            <person name="Plott C."/>
            <person name="Shakirov E."/>
            <person name="Shu S."/>
            <person name="Yoshinaga Y."/>
            <person name="Zane M."/>
            <person name="Rokhsar D."/>
            <person name="Grimwood J."/>
            <person name="Schmutz J."/>
            <person name="Juenger T."/>
        </authorList>
    </citation>
    <scope>NUCLEOTIDE SEQUENCE [LARGE SCALE GENOMIC DNA]</scope>
    <source>
        <strain evidence="3">FIL2</strain>
    </source>
</reference>
<accession>A0A2T8ILG4</accession>